<dbReference type="InterPro" id="IPR050483">
    <property type="entry name" value="CoA-transferase_III_domain"/>
</dbReference>
<dbReference type="InterPro" id="IPR044855">
    <property type="entry name" value="CoA-Trfase_III_dom3_sf"/>
</dbReference>
<evidence type="ECO:0000256" key="1">
    <source>
        <dbReference type="ARBA" id="ARBA00022679"/>
    </source>
</evidence>
<dbReference type="Proteomes" id="UP001519343">
    <property type="component" value="Unassembled WGS sequence"/>
</dbReference>
<dbReference type="Gene3D" id="3.40.50.10540">
    <property type="entry name" value="Crotonobetainyl-coa:carnitine coa-transferase, domain 1"/>
    <property type="match status" value="1"/>
</dbReference>
<organism evidence="2 3">
    <name type="scientific">Ammoniphilus resinae</name>
    <dbReference type="NCBI Taxonomy" id="861532"/>
    <lineage>
        <taxon>Bacteria</taxon>
        <taxon>Bacillati</taxon>
        <taxon>Bacillota</taxon>
        <taxon>Bacilli</taxon>
        <taxon>Bacillales</taxon>
        <taxon>Paenibacillaceae</taxon>
        <taxon>Aneurinibacillus group</taxon>
        <taxon>Ammoniphilus</taxon>
    </lineage>
</organism>
<dbReference type="PANTHER" id="PTHR48207">
    <property type="entry name" value="SUCCINATE--HYDROXYMETHYLGLUTARATE COA-TRANSFERASE"/>
    <property type="match status" value="1"/>
</dbReference>
<dbReference type="RefSeq" id="WP_209809044.1">
    <property type="nucleotide sequence ID" value="NZ_JAGGKT010000002.1"/>
</dbReference>
<protein>
    <submittedName>
        <fullName evidence="2">Crotonobetainyl-CoA:carnitine CoA-transferase CaiB-like acyl-CoA transferase</fullName>
    </submittedName>
</protein>
<accession>A0ABS4GKZ1</accession>
<reference evidence="2 3" key="1">
    <citation type="submission" date="2021-03" db="EMBL/GenBank/DDBJ databases">
        <title>Genomic Encyclopedia of Type Strains, Phase IV (KMG-IV): sequencing the most valuable type-strain genomes for metagenomic binning, comparative biology and taxonomic classification.</title>
        <authorList>
            <person name="Goeker M."/>
        </authorList>
    </citation>
    <scope>NUCLEOTIDE SEQUENCE [LARGE SCALE GENOMIC DNA]</scope>
    <source>
        <strain evidence="2 3">DSM 24738</strain>
    </source>
</reference>
<keyword evidence="3" id="KW-1185">Reference proteome</keyword>
<dbReference type="InterPro" id="IPR003673">
    <property type="entry name" value="CoA-Trfase_fam_III"/>
</dbReference>
<dbReference type="Pfam" id="PF02515">
    <property type="entry name" value="CoA_transf_3"/>
    <property type="match status" value="1"/>
</dbReference>
<name>A0ABS4GKZ1_9BACL</name>
<evidence type="ECO:0000313" key="2">
    <source>
        <dbReference type="EMBL" id="MBP1930935.1"/>
    </source>
</evidence>
<dbReference type="InterPro" id="IPR023606">
    <property type="entry name" value="CoA-Trfase_III_dom_1_sf"/>
</dbReference>
<keyword evidence="1" id="KW-0808">Transferase</keyword>
<comment type="caution">
    <text evidence="2">The sequence shown here is derived from an EMBL/GenBank/DDBJ whole genome shotgun (WGS) entry which is preliminary data.</text>
</comment>
<sequence>MLLKNYKVLSFTHFLQGPSAVQMLADLGADVIKVESLNGAFERNWSGLNAFIDDVSVFFLLGNRNQRSLSVDLRSEQGKEIIYRLVKETDVIVENFRPGVMDRLGLGYETLKEINPRLVYCSCTGYGSDGPYRDRPGQDLLIQALSGITRMNGRKTDPPTPVGYATVDQHSAALSAFGILAALLDREKTGQGHKVDASLLNAALDIQIEPLNYFLNMGHLWDRGENGLNTHHEAPYGIYQTLDGWIGISLNPIPRLLQVFENSGLENYSIEDQSLKREEINRIMVEEVKKRKTEDWFKIFQEAGIWHAPVNSYEDVQTDPQVQWNNMISTIQHPRIGDLRLLSHPLRYDGQTPEIKKAPPELGEHTKQILLEYGYSEKEVEELLHTNVVRAYQE</sequence>
<evidence type="ECO:0000313" key="3">
    <source>
        <dbReference type="Proteomes" id="UP001519343"/>
    </source>
</evidence>
<dbReference type="EMBL" id="JAGGKT010000002">
    <property type="protein sequence ID" value="MBP1930935.1"/>
    <property type="molecule type" value="Genomic_DNA"/>
</dbReference>
<dbReference type="Gene3D" id="3.30.1540.10">
    <property type="entry name" value="formyl-coa transferase, domain 3"/>
    <property type="match status" value="1"/>
</dbReference>
<dbReference type="PANTHER" id="PTHR48207:SF4">
    <property type="entry name" value="BLL6097 PROTEIN"/>
    <property type="match status" value="1"/>
</dbReference>
<dbReference type="SUPFAM" id="SSF89796">
    <property type="entry name" value="CoA-transferase family III (CaiB/BaiF)"/>
    <property type="match status" value="1"/>
</dbReference>
<proteinExistence type="predicted"/>
<gene>
    <name evidence="2" type="ORF">J2Z37_000932</name>
</gene>